<keyword evidence="10 15" id="KW-0040">ANK repeat</keyword>
<keyword evidence="11" id="KW-0406">Ion transport</keyword>
<feature type="region of interest" description="Disordered" evidence="16">
    <location>
        <begin position="562"/>
        <end position="584"/>
    </location>
</feature>
<dbReference type="Gene3D" id="1.25.40.20">
    <property type="entry name" value="Ankyrin repeat-containing domain"/>
    <property type="match status" value="1"/>
</dbReference>
<evidence type="ECO:0000256" key="17">
    <source>
        <dbReference type="SAM" id="Phobius"/>
    </source>
</evidence>
<keyword evidence="3" id="KW-1003">Cell membrane</keyword>
<keyword evidence="5" id="KW-0107">Calcium channel</keyword>
<keyword evidence="20" id="KW-0675">Receptor</keyword>
<dbReference type="InterPro" id="IPR036770">
    <property type="entry name" value="Ankyrin_rpt-contain_sf"/>
</dbReference>
<dbReference type="GeneID" id="102544816"/>
<feature type="region of interest" description="Disordered" evidence="16">
    <location>
        <begin position="1"/>
        <end position="50"/>
    </location>
</feature>
<evidence type="ECO:0000256" key="1">
    <source>
        <dbReference type="ARBA" id="ARBA00004651"/>
    </source>
</evidence>
<reference evidence="20" key="1">
    <citation type="submission" date="2025-08" db="UniProtKB">
        <authorList>
            <consortium name="RefSeq"/>
        </authorList>
    </citation>
    <scope>IDENTIFICATION</scope>
</reference>
<organism evidence="19 20">
    <name type="scientific">Vicugna pacos</name>
    <name type="common">Alpaca</name>
    <name type="synonym">Lama pacos</name>
    <dbReference type="NCBI Taxonomy" id="30538"/>
    <lineage>
        <taxon>Eukaryota</taxon>
        <taxon>Metazoa</taxon>
        <taxon>Chordata</taxon>
        <taxon>Craniata</taxon>
        <taxon>Vertebrata</taxon>
        <taxon>Euteleostomi</taxon>
        <taxon>Mammalia</taxon>
        <taxon>Eutheria</taxon>
        <taxon>Laurasiatheria</taxon>
        <taxon>Artiodactyla</taxon>
        <taxon>Tylopoda</taxon>
        <taxon>Camelidae</taxon>
        <taxon>Vicugna</taxon>
    </lineage>
</organism>
<evidence type="ECO:0000259" key="18">
    <source>
        <dbReference type="Pfam" id="PF00520"/>
    </source>
</evidence>
<dbReference type="PROSITE" id="PS50297">
    <property type="entry name" value="ANK_REP_REGION"/>
    <property type="match status" value="1"/>
</dbReference>
<dbReference type="CTD" id="51393"/>
<feature type="transmembrane region" description="Helical" evidence="17">
    <location>
        <begin position="614"/>
        <end position="635"/>
    </location>
</feature>
<evidence type="ECO:0000313" key="20">
    <source>
        <dbReference type="RefSeq" id="XP_031541769.2"/>
    </source>
</evidence>
<evidence type="ECO:0000256" key="4">
    <source>
        <dbReference type="ARBA" id="ARBA00022568"/>
    </source>
</evidence>
<feature type="transmembrane region" description="Helical" evidence="17">
    <location>
        <begin position="495"/>
        <end position="515"/>
    </location>
</feature>
<feature type="transmembrane region" description="Helical" evidence="17">
    <location>
        <begin position="460"/>
        <end position="483"/>
    </location>
</feature>
<evidence type="ECO:0000256" key="6">
    <source>
        <dbReference type="ARBA" id="ARBA00022692"/>
    </source>
</evidence>
<feature type="transmembrane region" description="Helical" evidence="17">
    <location>
        <begin position="536"/>
        <end position="557"/>
    </location>
</feature>
<dbReference type="PRINTS" id="PR01768">
    <property type="entry name" value="TRPVRECEPTOR"/>
</dbReference>
<dbReference type="PANTHER" id="PTHR10582:SF5">
    <property type="entry name" value="TRANSIENT RECEPTOR POTENTIAL CATION CHANNEL SUBFAMILY V MEMBER 2"/>
    <property type="match status" value="1"/>
</dbReference>
<keyword evidence="7" id="KW-0677">Repeat</keyword>
<evidence type="ECO:0000313" key="19">
    <source>
        <dbReference type="Proteomes" id="UP001652581"/>
    </source>
</evidence>
<dbReference type="SMART" id="SM00248">
    <property type="entry name" value="ANK"/>
    <property type="match status" value="4"/>
</dbReference>
<proteinExistence type="predicted"/>
<dbReference type="PANTHER" id="PTHR10582">
    <property type="entry name" value="TRANSIENT RECEPTOR POTENTIAL ION CHANNEL PROTEIN"/>
    <property type="match status" value="1"/>
</dbReference>
<keyword evidence="19" id="KW-1185">Reference proteome</keyword>
<evidence type="ECO:0000256" key="10">
    <source>
        <dbReference type="ARBA" id="ARBA00023043"/>
    </source>
</evidence>
<keyword evidence="4" id="KW-0109">Calcium transport</keyword>
<dbReference type="InterPro" id="IPR008347">
    <property type="entry name" value="TrpV1-4"/>
</dbReference>
<comment type="catalytic activity">
    <reaction evidence="14">
        <text>Ca(2+)(in) = Ca(2+)(out)</text>
        <dbReference type="Rhea" id="RHEA:29671"/>
        <dbReference type="ChEBI" id="CHEBI:29108"/>
    </reaction>
</comment>
<evidence type="ECO:0000256" key="12">
    <source>
        <dbReference type="ARBA" id="ARBA00023136"/>
    </source>
</evidence>
<dbReference type="InterPro" id="IPR002110">
    <property type="entry name" value="Ankyrin_rpt"/>
</dbReference>
<evidence type="ECO:0000256" key="5">
    <source>
        <dbReference type="ARBA" id="ARBA00022673"/>
    </source>
</evidence>
<evidence type="ECO:0000256" key="15">
    <source>
        <dbReference type="PROSITE-ProRule" id="PRU00023"/>
    </source>
</evidence>
<dbReference type="PROSITE" id="PS50088">
    <property type="entry name" value="ANK_REPEAT"/>
    <property type="match status" value="1"/>
</dbReference>
<dbReference type="KEGG" id="vpc:102544816"/>
<feature type="transmembrane region" description="Helical" evidence="17">
    <location>
        <begin position="424"/>
        <end position="448"/>
    </location>
</feature>
<feature type="domain" description="Ion transport" evidence="18">
    <location>
        <begin position="397"/>
        <end position="651"/>
    </location>
</feature>
<dbReference type="Proteomes" id="UP001652581">
    <property type="component" value="Chromosome 16"/>
</dbReference>
<feature type="compositionally biased region" description="Polar residues" evidence="16">
    <location>
        <begin position="732"/>
        <end position="741"/>
    </location>
</feature>
<accession>A0A6J3B6H9</accession>
<evidence type="ECO:0000256" key="3">
    <source>
        <dbReference type="ARBA" id="ARBA00022475"/>
    </source>
</evidence>
<gene>
    <name evidence="20" type="primary">TRPV2</name>
</gene>
<evidence type="ECO:0000256" key="11">
    <source>
        <dbReference type="ARBA" id="ARBA00023065"/>
    </source>
</evidence>
<feature type="transmembrane region" description="Helical" evidence="17">
    <location>
        <begin position="393"/>
        <end position="412"/>
    </location>
</feature>
<comment type="subcellular location">
    <subcellularLocation>
        <location evidence="1">Cell membrane</location>
        <topology evidence="1">Multi-pass membrane protein</topology>
    </subcellularLocation>
</comment>
<dbReference type="InParanoid" id="A0A6J3B6H9"/>
<keyword evidence="9 17" id="KW-1133">Transmembrane helix</keyword>
<evidence type="ECO:0000256" key="8">
    <source>
        <dbReference type="ARBA" id="ARBA00022837"/>
    </source>
</evidence>
<evidence type="ECO:0000256" key="9">
    <source>
        <dbReference type="ARBA" id="ARBA00022989"/>
    </source>
</evidence>
<name>A0A6J3B6H9_VICPA</name>
<keyword evidence="13" id="KW-0407">Ion channel</keyword>
<dbReference type="GO" id="GO:0005886">
    <property type="term" value="C:plasma membrane"/>
    <property type="evidence" value="ECO:0007669"/>
    <property type="project" value="UniProtKB-SubCell"/>
</dbReference>
<protein>
    <submittedName>
        <fullName evidence="20">Transient receptor potential cation channel subfamily V member 2</fullName>
    </submittedName>
</protein>
<keyword evidence="6 17" id="KW-0812">Transmembrane</keyword>
<dbReference type="Pfam" id="PF12796">
    <property type="entry name" value="Ank_2"/>
    <property type="match status" value="1"/>
</dbReference>
<keyword evidence="8" id="KW-0106">Calcium</keyword>
<dbReference type="AlphaFoldDB" id="A0A6J3B6H9"/>
<dbReference type="GO" id="GO:0005262">
    <property type="term" value="F:calcium channel activity"/>
    <property type="evidence" value="ECO:0007669"/>
    <property type="project" value="UniProtKB-KW"/>
</dbReference>
<dbReference type="SUPFAM" id="SSF48403">
    <property type="entry name" value="Ankyrin repeat"/>
    <property type="match status" value="1"/>
</dbReference>
<dbReference type="RefSeq" id="XP_031541769.2">
    <property type="nucleotide sequence ID" value="XM_031685909.2"/>
</dbReference>
<dbReference type="NCBIfam" id="TIGR00870">
    <property type="entry name" value="trp"/>
    <property type="match status" value="1"/>
</dbReference>
<sequence>MTSPSSPPTFRLETSDGGQEDGAQVDKGQLGGGAGPPPMESPFQGEDRNYSPQIKVNLNFRKGASASQPDPSRFDRDRLFSVVARGFPEELAGLPEYLRRTSKYLTDSEYTEGSTGKTCLMKAVLNLRGGANACIQPLLQIDRDSGNPRPLVNAQCTDEYYRGHSALHIAIEKRSLPCVRLLVENGADVHARACGRFFQKKSPETCFYFGELPLSLAACTKQWDVVTYLLENPHQPASLQAADSLGNTVLHALVMIADNSAENSALVTRMYDQLLQAGARLCPTVRLEDIPNLQGLTPLKLAAKEGKIEIFRHILQREFLGPSQFLSRKFTEWCYGPVRVSLYDLASVDSSEENSVLEIIAFHCRSPHRHRMVVLEPLNKLLQAKWNLLVPRFLFNFLCYLTYVSVFTAVTYHQPALGKDSLPLVVTAGNSMLLLGHILVLLGGAYILMGQLWYFWRRRLFIWTSFMDSYFEILFLVQALLAVLSQGLCFLAVEWYLPLLVSSLVLGWLNLLYYTRGMQHTGIYSVMIQKVILRDLLRFLLVYLVFLFGFAVALVSLSQEAQDPGVPVGSNATEAAGKEDKEGSTAPYKGVLDASLELFKFTIGMGELAFQEQLRFRGVVLLLLLAYVLLTYVLLLNMLIALMSETVNSVATDSWSIWKLQKAISVLEMENGYWWCRRRKQQAGVRLTVGTRPDGSPDERWCFRVEEVNWAAWEQTLPTVCEEPSGAGGPGTTKNLALNSQHSEDSAVEDDHMPLQPLESR</sequence>
<evidence type="ECO:0000256" key="13">
    <source>
        <dbReference type="ARBA" id="ARBA00023303"/>
    </source>
</evidence>
<dbReference type="FunCoup" id="A0A6J3B6H9">
    <property type="interactions" value="516"/>
</dbReference>
<dbReference type="Pfam" id="PF00520">
    <property type="entry name" value="Ion_trans"/>
    <property type="match status" value="1"/>
</dbReference>
<dbReference type="InterPro" id="IPR005821">
    <property type="entry name" value="Ion_trans_dom"/>
</dbReference>
<dbReference type="GO" id="GO:0098703">
    <property type="term" value="P:calcium ion import across plasma membrane"/>
    <property type="evidence" value="ECO:0007669"/>
    <property type="project" value="TreeGrafter"/>
</dbReference>
<feature type="compositionally biased region" description="Basic and acidic residues" evidence="16">
    <location>
        <begin position="742"/>
        <end position="753"/>
    </location>
</feature>
<keyword evidence="2" id="KW-0813">Transport</keyword>
<evidence type="ECO:0000256" key="14">
    <source>
        <dbReference type="ARBA" id="ARBA00036634"/>
    </source>
</evidence>
<keyword evidence="12 17" id="KW-0472">Membrane</keyword>
<evidence type="ECO:0000256" key="7">
    <source>
        <dbReference type="ARBA" id="ARBA00022737"/>
    </source>
</evidence>
<evidence type="ECO:0000256" key="2">
    <source>
        <dbReference type="ARBA" id="ARBA00022448"/>
    </source>
</evidence>
<feature type="repeat" description="ANK" evidence="15">
    <location>
        <begin position="162"/>
        <end position="194"/>
    </location>
</feature>
<evidence type="ECO:0000256" key="16">
    <source>
        <dbReference type="SAM" id="MobiDB-lite"/>
    </source>
</evidence>
<dbReference type="InterPro" id="IPR024862">
    <property type="entry name" value="TRPV"/>
</dbReference>
<feature type="region of interest" description="Disordered" evidence="16">
    <location>
        <begin position="721"/>
        <end position="761"/>
    </location>
</feature>